<dbReference type="SUPFAM" id="SSF55724">
    <property type="entry name" value="Mog1p/PsbP-like"/>
    <property type="match status" value="1"/>
</dbReference>
<gene>
    <name evidence="5" type="ORF">ARB_07485</name>
</gene>
<dbReference type="KEGG" id="abe:ARB_07485"/>
<comment type="caution">
    <text evidence="5">The sequence shown here is derived from an EMBL/GenBank/DDBJ whole genome shotgun (WGS) entry which is preliminary data.</text>
</comment>
<dbReference type="GO" id="GO:0031267">
    <property type="term" value="F:small GTPase binding"/>
    <property type="evidence" value="ECO:0007669"/>
    <property type="project" value="TreeGrafter"/>
</dbReference>
<evidence type="ECO:0000313" key="6">
    <source>
        <dbReference type="Proteomes" id="UP000008866"/>
    </source>
</evidence>
<organism evidence="5 6">
    <name type="scientific">Arthroderma benhamiae (strain ATCC MYA-4681 / CBS 112371)</name>
    <name type="common">Trichophyton mentagrophytes</name>
    <dbReference type="NCBI Taxonomy" id="663331"/>
    <lineage>
        <taxon>Eukaryota</taxon>
        <taxon>Fungi</taxon>
        <taxon>Dikarya</taxon>
        <taxon>Ascomycota</taxon>
        <taxon>Pezizomycotina</taxon>
        <taxon>Eurotiomycetes</taxon>
        <taxon>Eurotiomycetidae</taxon>
        <taxon>Onygenales</taxon>
        <taxon>Arthrodermataceae</taxon>
        <taxon>Trichophyton</taxon>
    </lineage>
</organism>
<sequence length="262" mass="28499">MAETTADVDTGYELVELYGGAMKVLIPKGFANMGTPSGHLNDKPKFESIYPIPDNQEVFRSTSTKTNIIIELVERLEPGSYTLPEEVAAQLETSSDTNKEELSAVLYHLHDMCTSNGDTYEILDLPKPYPVQLIPSPAYTCQALVTAKGKISDTQRLLNMLSDSTQQATSTSTSTSTGTAGTTGTTITTPITEHESTSTCHFFLVRLAQYGTDILVYINVPHDMLEESGVPGAVAQEEMRAHDIMANMMRSLGIIDYSLFGG</sequence>
<dbReference type="AlphaFoldDB" id="D4ATC1"/>
<dbReference type="GO" id="GO:0006606">
    <property type="term" value="P:protein import into nucleus"/>
    <property type="evidence" value="ECO:0007669"/>
    <property type="project" value="TreeGrafter"/>
</dbReference>
<dbReference type="OMA" id="CHFLLVR"/>
<evidence type="ECO:0000313" key="5">
    <source>
        <dbReference type="EMBL" id="EFE33540.1"/>
    </source>
</evidence>
<dbReference type="PANTHER" id="PTHR15837:SF0">
    <property type="entry name" value="RAN GUANINE NUCLEOTIDE RELEASE FACTOR"/>
    <property type="match status" value="1"/>
</dbReference>
<keyword evidence="6" id="KW-1185">Reference proteome</keyword>
<dbReference type="GeneID" id="9521598"/>
<dbReference type="InterPro" id="IPR016123">
    <property type="entry name" value="Mog1/PsbP_a/b/a-sand"/>
</dbReference>
<protein>
    <submittedName>
        <fullName evidence="5">Ran-interacting protein Mog1, putative</fullName>
    </submittedName>
</protein>
<feature type="compositionally biased region" description="Low complexity" evidence="4">
    <location>
        <begin position="164"/>
        <end position="189"/>
    </location>
</feature>
<dbReference type="PANTHER" id="PTHR15837">
    <property type="entry name" value="RAN GUANINE NUCLEOTIDE RELEASE FACTOR"/>
    <property type="match status" value="1"/>
</dbReference>
<dbReference type="RefSeq" id="XP_003014180.1">
    <property type="nucleotide sequence ID" value="XM_003014134.1"/>
</dbReference>
<evidence type="ECO:0000256" key="1">
    <source>
        <dbReference type="ARBA" id="ARBA00010307"/>
    </source>
</evidence>
<evidence type="ECO:0000256" key="2">
    <source>
        <dbReference type="ARBA" id="ARBA00022448"/>
    </source>
</evidence>
<dbReference type="Proteomes" id="UP000008866">
    <property type="component" value="Unassembled WGS sequence"/>
</dbReference>
<name>D4ATC1_ARTBC</name>
<dbReference type="HOGENOM" id="CLU_081345_1_2_1"/>
<dbReference type="GO" id="GO:0005634">
    <property type="term" value="C:nucleus"/>
    <property type="evidence" value="ECO:0007669"/>
    <property type="project" value="TreeGrafter"/>
</dbReference>
<dbReference type="GO" id="GO:0005085">
    <property type="term" value="F:guanyl-nucleotide exchange factor activity"/>
    <property type="evidence" value="ECO:0007669"/>
    <property type="project" value="TreeGrafter"/>
</dbReference>
<dbReference type="Pfam" id="PF04603">
    <property type="entry name" value="Mog1"/>
    <property type="match status" value="1"/>
</dbReference>
<dbReference type="STRING" id="663331.D4ATC1"/>
<dbReference type="Gene3D" id="3.40.1000.10">
    <property type="entry name" value="Mog1/PsbP, alpha/beta/alpha sandwich"/>
    <property type="match status" value="1"/>
</dbReference>
<comment type="similarity">
    <text evidence="1">Belongs to the MOG1 family.</text>
</comment>
<feature type="region of interest" description="Disordered" evidence="4">
    <location>
        <begin position="163"/>
        <end position="189"/>
    </location>
</feature>
<keyword evidence="3" id="KW-0653">Protein transport</keyword>
<evidence type="ECO:0000256" key="3">
    <source>
        <dbReference type="ARBA" id="ARBA00022927"/>
    </source>
</evidence>
<keyword evidence="2" id="KW-0813">Transport</keyword>
<dbReference type="EMBL" id="ABSU01000009">
    <property type="protein sequence ID" value="EFE33540.1"/>
    <property type="molecule type" value="Genomic_DNA"/>
</dbReference>
<evidence type="ECO:0000256" key="4">
    <source>
        <dbReference type="SAM" id="MobiDB-lite"/>
    </source>
</evidence>
<dbReference type="InterPro" id="IPR007681">
    <property type="entry name" value="Mog1"/>
</dbReference>
<proteinExistence type="inferred from homology"/>
<reference evidence="6" key="1">
    <citation type="journal article" date="2011" name="Genome Biol.">
        <title>Comparative and functional genomics provide insights into the pathogenicity of dermatophytic fungi.</title>
        <authorList>
            <person name="Burmester A."/>
            <person name="Shelest E."/>
            <person name="Gloeckner G."/>
            <person name="Heddergott C."/>
            <person name="Schindler S."/>
            <person name="Staib P."/>
            <person name="Heidel A."/>
            <person name="Felder M."/>
            <person name="Petzold A."/>
            <person name="Szafranski K."/>
            <person name="Feuermann M."/>
            <person name="Pedruzzi I."/>
            <person name="Priebe S."/>
            <person name="Groth M."/>
            <person name="Winkler R."/>
            <person name="Li W."/>
            <person name="Kniemeyer O."/>
            <person name="Schroeckh V."/>
            <person name="Hertweck C."/>
            <person name="Hube B."/>
            <person name="White T.C."/>
            <person name="Platzer M."/>
            <person name="Guthke R."/>
            <person name="Heitman J."/>
            <person name="Woestemeyer J."/>
            <person name="Zipfel P.F."/>
            <person name="Monod M."/>
            <person name="Brakhage A.A."/>
        </authorList>
    </citation>
    <scope>NUCLEOTIDE SEQUENCE [LARGE SCALE GENOMIC DNA]</scope>
    <source>
        <strain evidence="6">ATCC MYA-4681 / CBS 112371</strain>
    </source>
</reference>
<dbReference type="eggNOG" id="ENOG502SBJN">
    <property type="taxonomic scope" value="Eukaryota"/>
</dbReference>
<accession>D4ATC1</accession>